<dbReference type="EMBL" id="CP002530">
    <property type="protein sequence ID" value="ADY36495.1"/>
    <property type="molecule type" value="Genomic_DNA"/>
</dbReference>
<dbReference type="KEGG" id="bsa:Bacsa_1939"/>
<sequence length="84" mass="9544">MPLNRLIENSGGYAGFADNCYTTVNEKPLQTPCGLQGLIPKKRRKYLPQHCFCPRTAVLRLPRRFLTKRSAVYAFHNASFAEEA</sequence>
<dbReference type="Proteomes" id="UP000007486">
    <property type="component" value="Chromosome"/>
</dbReference>
<dbReference type="AlphaFoldDB" id="F0R2T9"/>
<name>F0R2T9_PHOSB</name>
<dbReference type="HOGENOM" id="CLU_2520758_0_0_10"/>
<evidence type="ECO:0000313" key="1">
    <source>
        <dbReference type="EMBL" id="ADY36495.1"/>
    </source>
</evidence>
<keyword evidence="2" id="KW-1185">Reference proteome</keyword>
<protein>
    <submittedName>
        <fullName evidence="1">Uncharacterized protein</fullName>
    </submittedName>
</protein>
<proteinExistence type="predicted"/>
<gene>
    <name evidence="1" type="ordered locus">Bacsa_1939</name>
</gene>
<accession>F0R2T9</accession>
<organism evidence="1 2">
    <name type="scientific">Phocaeicola salanitronis (strain DSM 18170 / JCM 13657 / CCUG 60908 / BL78)</name>
    <name type="common">Bacteroides salanitronis</name>
    <dbReference type="NCBI Taxonomy" id="667015"/>
    <lineage>
        <taxon>Bacteria</taxon>
        <taxon>Pseudomonadati</taxon>
        <taxon>Bacteroidota</taxon>
        <taxon>Bacteroidia</taxon>
        <taxon>Bacteroidales</taxon>
        <taxon>Bacteroidaceae</taxon>
        <taxon>Phocaeicola</taxon>
    </lineage>
</organism>
<evidence type="ECO:0000313" key="2">
    <source>
        <dbReference type="Proteomes" id="UP000007486"/>
    </source>
</evidence>
<reference evidence="1 2" key="1">
    <citation type="journal article" date="2011" name="Stand. Genomic Sci.">
        <title>Complete genome sequence of Bacteroides salanitronis type strain (BL78).</title>
        <authorList>
            <person name="Gronow S."/>
            <person name="Held B."/>
            <person name="Lucas S."/>
            <person name="Lapidus A."/>
            <person name="Del Rio T.G."/>
            <person name="Nolan M."/>
            <person name="Tice H."/>
            <person name="Deshpande S."/>
            <person name="Cheng J.F."/>
            <person name="Pitluck S."/>
            <person name="Liolios K."/>
            <person name="Pagani I."/>
            <person name="Ivanova N."/>
            <person name="Mavromatis K."/>
            <person name="Pati A."/>
            <person name="Tapia R."/>
            <person name="Han C."/>
            <person name="Goodwin L."/>
            <person name="Chen A."/>
            <person name="Palaniappan K."/>
            <person name="Land M."/>
            <person name="Hauser L."/>
            <person name="Chang Y.J."/>
            <person name="Jeffries C.D."/>
            <person name="Brambilla E.M."/>
            <person name="Rohde M."/>
            <person name="Goker M."/>
            <person name="Detter J.C."/>
            <person name="Woyke T."/>
            <person name="Bristow J."/>
            <person name="Markowitz V."/>
            <person name="Hugenholtz P."/>
            <person name="Kyrpides N.C."/>
            <person name="Klenk H.P."/>
            <person name="Eisen J.A."/>
        </authorList>
    </citation>
    <scope>NUCLEOTIDE SEQUENCE [LARGE SCALE GENOMIC DNA]</scope>
    <source>
        <strain evidence="1 2">DSM 18170</strain>
    </source>
</reference>